<dbReference type="Pfam" id="PF01223">
    <property type="entry name" value="Endonuclease_NS"/>
    <property type="match status" value="1"/>
</dbReference>
<dbReference type="InterPro" id="IPR001604">
    <property type="entry name" value="Endo_G_ENPP1-like_dom"/>
</dbReference>
<accession>A0A914LVZ0</accession>
<dbReference type="Proteomes" id="UP000887563">
    <property type="component" value="Unplaced"/>
</dbReference>
<protein>
    <submittedName>
        <fullName evidence="3">DNA/RNA non-specific endonuclease domain-containing protein</fullName>
    </submittedName>
</protein>
<feature type="domain" description="DNA/RNA non-specific endonuclease/pyrophosphatase/phosphodiesterase" evidence="1">
    <location>
        <begin position="8"/>
        <end position="80"/>
    </location>
</feature>
<dbReference type="Gene3D" id="3.40.570.10">
    <property type="entry name" value="Extracellular Endonuclease, subunit A"/>
    <property type="match status" value="1"/>
</dbReference>
<keyword evidence="2" id="KW-1185">Reference proteome</keyword>
<reference evidence="3" key="1">
    <citation type="submission" date="2022-11" db="UniProtKB">
        <authorList>
            <consortium name="WormBaseParasite"/>
        </authorList>
    </citation>
    <scope>IDENTIFICATION</scope>
</reference>
<organism evidence="2 3">
    <name type="scientific">Meloidogyne incognita</name>
    <name type="common">Southern root-knot nematode worm</name>
    <name type="synonym">Oxyuris incognita</name>
    <dbReference type="NCBI Taxonomy" id="6306"/>
    <lineage>
        <taxon>Eukaryota</taxon>
        <taxon>Metazoa</taxon>
        <taxon>Ecdysozoa</taxon>
        <taxon>Nematoda</taxon>
        <taxon>Chromadorea</taxon>
        <taxon>Rhabditida</taxon>
        <taxon>Tylenchina</taxon>
        <taxon>Tylenchomorpha</taxon>
        <taxon>Tylenchoidea</taxon>
        <taxon>Meloidogynidae</taxon>
        <taxon>Meloidogyninae</taxon>
        <taxon>Meloidogyne</taxon>
        <taxon>Meloidogyne incognita group</taxon>
    </lineage>
</organism>
<dbReference type="WBParaSite" id="Minc3s00845g18032">
    <property type="protein sequence ID" value="Minc3s00845g18032"/>
    <property type="gene ID" value="Minc3s00845g18032"/>
</dbReference>
<dbReference type="AlphaFoldDB" id="A0A914LVZ0"/>
<name>A0A914LVZ0_MELIC</name>
<evidence type="ECO:0000313" key="3">
    <source>
        <dbReference type="WBParaSite" id="Minc3s00845g18032"/>
    </source>
</evidence>
<evidence type="ECO:0000259" key="1">
    <source>
        <dbReference type="Pfam" id="PF01223"/>
    </source>
</evidence>
<dbReference type="SUPFAM" id="SSF54060">
    <property type="entry name" value="His-Me finger endonucleases"/>
    <property type="match status" value="1"/>
</dbReference>
<dbReference type="GO" id="GO:0046872">
    <property type="term" value="F:metal ion binding"/>
    <property type="evidence" value="ECO:0007669"/>
    <property type="project" value="InterPro"/>
</dbReference>
<proteinExistence type="predicted"/>
<evidence type="ECO:0000313" key="2">
    <source>
        <dbReference type="Proteomes" id="UP000887563"/>
    </source>
</evidence>
<dbReference type="GO" id="GO:0016787">
    <property type="term" value="F:hydrolase activity"/>
    <property type="evidence" value="ECO:0007669"/>
    <property type="project" value="InterPro"/>
</dbReference>
<sequence>MNNLTAGRHGVWSPDPDFSEIFQPKYADYECHPNCIHNHGHLATGNLHPHEQGFYLTNSVPQYNLVNSGHWRVIEEYIRITTVGPHCSVFPREWMLVNYILQDNKRVTRKIIFGITLFNILGCRFIRDCRYNRDCRYIRINTLYGKRSRRNIYLYWTIIFAKSKEKFNGISSCWV</sequence>
<dbReference type="GO" id="GO:0003676">
    <property type="term" value="F:nucleic acid binding"/>
    <property type="evidence" value="ECO:0007669"/>
    <property type="project" value="InterPro"/>
</dbReference>
<dbReference type="InterPro" id="IPR044929">
    <property type="entry name" value="DNA/RNA_non-sp_Endonuclease_sf"/>
</dbReference>
<dbReference type="InterPro" id="IPR044925">
    <property type="entry name" value="His-Me_finger_sf"/>
</dbReference>